<name>A0A8K0UHB7_9AGAR</name>
<gene>
    <name evidence="8" type="ORF">BXZ70DRAFT_906862</name>
    <name evidence="7" type="ORF">BXZ70DRAFT_910139</name>
</gene>
<evidence type="ECO:0000256" key="1">
    <source>
        <dbReference type="ARBA" id="ARBA00005446"/>
    </source>
</evidence>
<evidence type="ECO:0000313" key="9">
    <source>
        <dbReference type="Proteomes" id="UP000813824"/>
    </source>
</evidence>
<organism evidence="7 9">
    <name type="scientific">Cristinia sonorae</name>
    <dbReference type="NCBI Taxonomy" id="1940300"/>
    <lineage>
        <taxon>Eukaryota</taxon>
        <taxon>Fungi</taxon>
        <taxon>Dikarya</taxon>
        <taxon>Basidiomycota</taxon>
        <taxon>Agaricomycotina</taxon>
        <taxon>Agaricomycetes</taxon>
        <taxon>Agaricomycetidae</taxon>
        <taxon>Agaricales</taxon>
        <taxon>Pleurotineae</taxon>
        <taxon>Stephanosporaceae</taxon>
        <taxon>Cristinia</taxon>
    </lineage>
</organism>
<dbReference type="InterPro" id="IPR027417">
    <property type="entry name" value="P-loop_NTPase"/>
</dbReference>
<comment type="caution">
    <text evidence="7">The sequence shown here is derived from an EMBL/GenBank/DDBJ whole genome shotgun (WGS) entry which is preliminary data.</text>
</comment>
<dbReference type="PANTHER" id="PTHR13710:SF105">
    <property type="entry name" value="ATP-DEPENDENT DNA HELICASE Q1"/>
    <property type="match status" value="1"/>
</dbReference>
<reference evidence="7" key="1">
    <citation type="journal article" date="2021" name="New Phytol.">
        <title>Evolutionary innovations through gain and loss of genes in the ectomycorrhizal Boletales.</title>
        <authorList>
            <person name="Wu G."/>
            <person name="Miyauchi S."/>
            <person name="Morin E."/>
            <person name="Kuo A."/>
            <person name="Drula E."/>
            <person name="Varga T."/>
            <person name="Kohler A."/>
            <person name="Feng B."/>
            <person name="Cao Y."/>
            <person name="Lipzen A."/>
            <person name="Daum C."/>
            <person name="Hundley H."/>
            <person name="Pangilinan J."/>
            <person name="Johnson J."/>
            <person name="Barry K."/>
            <person name="LaButti K."/>
            <person name="Ng V."/>
            <person name="Ahrendt S."/>
            <person name="Min B."/>
            <person name="Choi I.G."/>
            <person name="Park H."/>
            <person name="Plett J.M."/>
            <person name="Magnuson J."/>
            <person name="Spatafora J.W."/>
            <person name="Nagy L.G."/>
            <person name="Henrissat B."/>
            <person name="Grigoriev I.V."/>
            <person name="Yang Z.L."/>
            <person name="Xu J."/>
            <person name="Martin F.M."/>
        </authorList>
    </citation>
    <scope>NUCLEOTIDE SEQUENCE</scope>
    <source>
        <strain evidence="7">KKN 215</strain>
    </source>
</reference>
<dbReference type="EMBL" id="JAEVFJ010000040">
    <property type="protein sequence ID" value="KAH8087851.1"/>
    <property type="molecule type" value="Genomic_DNA"/>
</dbReference>
<keyword evidence="2" id="KW-0238">DNA-binding</keyword>
<dbReference type="GO" id="GO:0000724">
    <property type="term" value="P:double-strand break repair via homologous recombination"/>
    <property type="evidence" value="ECO:0007669"/>
    <property type="project" value="TreeGrafter"/>
</dbReference>
<dbReference type="GO" id="GO:0005694">
    <property type="term" value="C:chromosome"/>
    <property type="evidence" value="ECO:0007669"/>
    <property type="project" value="TreeGrafter"/>
</dbReference>
<dbReference type="SUPFAM" id="SSF52540">
    <property type="entry name" value="P-loop containing nucleoside triphosphate hydrolases"/>
    <property type="match status" value="1"/>
</dbReference>
<keyword evidence="9" id="KW-1185">Reference proteome</keyword>
<dbReference type="OrthoDB" id="10261556at2759"/>
<dbReference type="Pfam" id="PF00270">
    <property type="entry name" value="DEAD"/>
    <property type="match status" value="1"/>
</dbReference>
<comment type="catalytic activity">
    <reaction evidence="4">
        <text>Couples ATP hydrolysis with the unwinding of duplex DNA by translocating in the 3'-5' direction.</text>
        <dbReference type="EC" id="5.6.2.4"/>
    </reaction>
</comment>
<evidence type="ECO:0000256" key="4">
    <source>
        <dbReference type="ARBA" id="ARBA00034617"/>
    </source>
</evidence>
<dbReference type="Gene3D" id="3.40.50.300">
    <property type="entry name" value="P-loop containing nucleotide triphosphate hydrolases"/>
    <property type="match status" value="1"/>
</dbReference>
<dbReference type="InterPro" id="IPR011545">
    <property type="entry name" value="DEAD/DEAH_box_helicase_dom"/>
</dbReference>
<dbReference type="AlphaFoldDB" id="A0A8K0UHB7"/>
<comment type="similarity">
    <text evidence="1">Belongs to the helicase family. RecQ subfamily.</text>
</comment>
<evidence type="ECO:0000256" key="2">
    <source>
        <dbReference type="ARBA" id="ARBA00023125"/>
    </source>
</evidence>
<accession>A0A8K0UHB7</accession>
<evidence type="ECO:0000256" key="3">
    <source>
        <dbReference type="ARBA" id="ARBA00023235"/>
    </source>
</evidence>
<dbReference type="Proteomes" id="UP000813824">
    <property type="component" value="Unassembled WGS sequence"/>
</dbReference>
<dbReference type="GO" id="GO:0005737">
    <property type="term" value="C:cytoplasm"/>
    <property type="evidence" value="ECO:0007669"/>
    <property type="project" value="TreeGrafter"/>
</dbReference>
<proteinExistence type="inferred from homology"/>
<dbReference type="PANTHER" id="PTHR13710">
    <property type="entry name" value="DNA HELICASE RECQ FAMILY MEMBER"/>
    <property type="match status" value="1"/>
</dbReference>
<evidence type="ECO:0000259" key="6">
    <source>
        <dbReference type="Pfam" id="PF00270"/>
    </source>
</evidence>
<evidence type="ECO:0000313" key="8">
    <source>
        <dbReference type="EMBL" id="KAH8101225.1"/>
    </source>
</evidence>
<dbReference type="GO" id="GO:0043138">
    <property type="term" value="F:3'-5' DNA helicase activity"/>
    <property type="evidence" value="ECO:0007669"/>
    <property type="project" value="UniProtKB-EC"/>
</dbReference>
<evidence type="ECO:0000256" key="5">
    <source>
        <dbReference type="ARBA" id="ARBA00034808"/>
    </source>
</evidence>
<dbReference type="GO" id="GO:0005524">
    <property type="term" value="F:ATP binding"/>
    <property type="evidence" value="ECO:0007669"/>
    <property type="project" value="InterPro"/>
</dbReference>
<dbReference type="EMBL" id="JAEVFJ010000013">
    <property type="protein sequence ID" value="KAH8101225.1"/>
    <property type="molecule type" value="Genomic_DNA"/>
</dbReference>
<protein>
    <recommendedName>
        <fullName evidence="5">DNA 3'-5' helicase</fullName>
        <ecNumber evidence="5">5.6.2.4</ecNumber>
    </recommendedName>
</protein>
<dbReference type="EC" id="5.6.2.4" evidence="5"/>
<dbReference type="GO" id="GO:0009378">
    <property type="term" value="F:four-way junction helicase activity"/>
    <property type="evidence" value="ECO:0007669"/>
    <property type="project" value="TreeGrafter"/>
</dbReference>
<feature type="domain" description="DEAD/DEAH-box helicase" evidence="6">
    <location>
        <begin position="32"/>
        <end position="108"/>
    </location>
</feature>
<keyword evidence="3" id="KW-0413">Isomerase</keyword>
<sequence>MTQSNNTTPAPCLSQIRDTTKQHLGYRPCLWQLKVARATLEGKDVVCVASTGSGKTLPFWMPLLFRIEGIVVVITPLNLLGTQNKSQLEALGISAIALSSATATAQNFQDIAEGKHRVGCVA</sequence>
<dbReference type="GO" id="GO:0003677">
    <property type="term" value="F:DNA binding"/>
    <property type="evidence" value="ECO:0007669"/>
    <property type="project" value="UniProtKB-KW"/>
</dbReference>
<evidence type="ECO:0000313" key="7">
    <source>
        <dbReference type="EMBL" id="KAH8087851.1"/>
    </source>
</evidence>